<dbReference type="RefSeq" id="WP_091776045.1">
    <property type="nucleotide sequence ID" value="NZ_CAESCL010000025.1"/>
</dbReference>
<feature type="transmembrane region" description="Helical" evidence="1">
    <location>
        <begin position="148"/>
        <end position="168"/>
    </location>
</feature>
<dbReference type="Pfam" id="PF24686">
    <property type="entry name" value="FLQE3_permease"/>
    <property type="match status" value="1"/>
</dbReference>
<dbReference type="AlphaFoldDB" id="A0A1H9M9D9"/>
<feature type="transmembrane region" description="Helical" evidence="1">
    <location>
        <begin position="89"/>
        <end position="112"/>
    </location>
</feature>
<keyword evidence="1" id="KW-0812">Transmembrane</keyword>
<proteinExistence type="predicted"/>
<keyword evidence="3" id="KW-1185">Reference proteome</keyword>
<dbReference type="EMBL" id="FOES01000059">
    <property type="protein sequence ID" value="SER20370.1"/>
    <property type="molecule type" value="Genomic_DNA"/>
</dbReference>
<reference evidence="2 3" key="1">
    <citation type="submission" date="2016-10" db="EMBL/GenBank/DDBJ databases">
        <authorList>
            <person name="de Groot N.N."/>
        </authorList>
    </citation>
    <scope>NUCLEOTIDE SEQUENCE [LARGE SCALE GENOMIC DNA]</scope>
    <source>
        <strain evidence="2 3">DSM 21633</strain>
    </source>
</reference>
<evidence type="ECO:0000256" key="1">
    <source>
        <dbReference type="SAM" id="Phobius"/>
    </source>
</evidence>
<feature type="transmembrane region" description="Helical" evidence="1">
    <location>
        <begin position="200"/>
        <end position="219"/>
    </location>
</feature>
<name>A0A1H9M9D9_9BACI</name>
<gene>
    <name evidence="2" type="ORF">SAMN05216362_1595</name>
</gene>
<accession>A0A1H9M9D9</accession>
<evidence type="ECO:0000313" key="3">
    <source>
        <dbReference type="Proteomes" id="UP000199427"/>
    </source>
</evidence>
<evidence type="ECO:0000313" key="2">
    <source>
        <dbReference type="EMBL" id="SER20370.1"/>
    </source>
</evidence>
<dbReference type="OrthoDB" id="8480522at2"/>
<keyword evidence="1" id="KW-1133">Transmembrane helix</keyword>
<feature type="transmembrane region" description="Helical" evidence="1">
    <location>
        <begin position="118"/>
        <end position="141"/>
    </location>
</feature>
<dbReference type="Proteomes" id="UP000199427">
    <property type="component" value="Unassembled WGS sequence"/>
</dbReference>
<feature type="transmembrane region" description="Helical" evidence="1">
    <location>
        <begin position="47"/>
        <end position="68"/>
    </location>
</feature>
<dbReference type="STRING" id="571933.SAMN05216362_1595"/>
<protein>
    <submittedName>
        <fullName evidence="2">Fluoroquinolone transport system permease protein</fullName>
    </submittedName>
</protein>
<feature type="transmembrane region" description="Helical" evidence="1">
    <location>
        <begin position="20"/>
        <end position="41"/>
    </location>
</feature>
<sequence>MKNLELFKFDVRFQFRHGFYAAYALVSIVYISLLLLAPTSYIEPLSILIIFTDPSVLGFFFVGGLVLLEKDQAIFSTLFVSPIRIHQYLMSKVLSLTLLAIASSLIIFMVIHQHHINYLPFLIAVMLCSIFFTLLGIFLAVRVDSINMFLYTSPLITIIFYLPLLNFFKLSDSIWLYLLPTQAVLTLLEGTFNSVTVLDYFYGIAVFVPWISLVYLLTYRSFKHFLRTKCFS</sequence>
<dbReference type="InterPro" id="IPR056926">
    <property type="entry name" value="FLQE3_permease"/>
</dbReference>
<organism evidence="2 3">
    <name type="scientific">Piscibacillus halophilus</name>
    <dbReference type="NCBI Taxonomy" id="571933"/>
    <lineage>
        <taxon>Bacteria</taxon>
        <taxon>Bacillati</taxon>
        <taxon>Bacillota</taxon>
        <taxon>Bacilli</taxon>
        <taxon>Bacillales</taxon>
        <taxon>Bacillaceae</taxon>
        <taxon>Piscibacillus</taxon>
    </lineage>
</organism>
<keyword evidence="1" id="KW-0472">Membrane</keyword>